<name>A0A815Z4Z9_9BILA</name>
<organism evidence="2 3">
    <name type="scientific">Rotaria sordida</name>
    <dbReference type="NCBI Taxonomy" id="392033"/>
    <lineage>
        <taxon>Eukaryota</taxon>
        <taxon>Metazoa</taxon>
        <taxon>Spiralia</taxon>
        <taxon>Gnathifera</taxon>
        <taxon>Rotifera</taxon>
        <taxon>Eurotatoria</taxon>
        <taxon>Bdelloidea</taxon>
        <taxon>Philodinida</taxon>
        <taxon>Philodinidae</taxon>
        <taxon>Rotaria</taxon>
    </lineage>
</organism>
<dbReference type="Proteomes" id="UP000663854">
    <property type="component" value="Unassembled WGS sequence"/>
</dbReference>
<keyword evidence="3" id="KW-1185">Reference proteome</keyword>
<reference evidence="2" key="1">
    <citation type="submission" date="2021-02" db="EMBL/GenBank/DDBJ databases">
        <authorList>
            <person name="Nowell W R."/>
        </authorList>
    </citation>
    <scope>NUCLEOTIDE SEQUENCE</scope>
</reference>
<dbReference type="EMBL" id="CAJNOH010002719">
    <property type="protein sequence ID" value="CAF1307546.1"/>
    <property type="molecule type" value="Genomic_DNA"/>
</dbReference>
<comment type="caution">
    <text evidence="2">The sequence shown here is derived from an EMBL/GenBank/DDBJ whole genome shotgun (WGS) entry which is preliminary data.</text>
</comment>
<evidence type="ECO:0000313" key="2">
    <source>
        <dbReference type="EMBL" id="CAF1578227.1"/>
    </source>
</evidence>
<protein>
    <submittedName>
        <fullName evidence="2">Uncharacterized protein</fullName>
    </submittedName>
</protein>
<dbReference type="Proteomes" id="UP000663870">
    <property type="component" value="Unassembled WGS sequence"/>
</dbReference>
<dbReference type="EMBL" id="CAJNOL010003971">
    <property type="protein sequence ID" value="CAF1578227.1"/>
    <property type="molecule type" value="Genomic_DNA"/>
</dbReference>
<evidence type="ECO:0000313" key="1">
    <source>
        <dbReference type="EMBL" id="CAF1307546.1"/>
    </source>
</evidence>
<gene>
    <name evidence="2" type="ORF">JXQ802_LOCUS45935</name>
    <name evidence="1" type="ORF">PYM288_LOCUS30242</name>
</gene>
<dbReference type="AlphaFoldDB" id="A0A815Z4Z9"/>
<evidence type="ECO:0000313" key="3">
    <source>
        <dbReference type="Proteomes" id="UP000663870"/>
    </source>
</evidence>
<sequence>MQSQDKEFADETFENIRTSDKHEYFELACLHYHWDRIEQHRSLYFDKKITDLGDADRHMSVMIDEIYVHEDLDDINHHYSDNENELQNVDISPMDDNVKQMQELKIKLDKKIHDLTHLKIQKWQEVVKNEKSIKELKKEDPRYSEKKKELRHAIDVLIIEESSLDASIKSLTQKREMIEQKLTNHKENV</sequence>
<proteinExistence type="predicted"/>
<accession>A0A815Z4Z9</accession>